<accession>A0A7W8UC87</accession>
<organism evidence="2 3">
    <name type="scientific">Rhizobium giardinii</name>
    <dbReference type="NCBI Taxonomy" id="56731"/>
    <lineage>
        <taxon>Bacteria</taxon>
        <taxon>Pseudomonadati</taxon>
        <taxon>Pseudomonadota</taxon>
        <taxon>Alphaproteobacteria</taxon>
        <taxon>Hyphomicrobiales</taxon>
        <taxon>Rhizobiaceae</taxon>
        <taxon>Rhizobium/Agrobacterium group</taxon>
        <taxon>Rhizobium</taxon>
    </lineage>
</organism>
<keyword evidence="1" id="KW-0812">Transmembrane</keyword>
<feature type="transmembrane region" description="Helical" evidence="1">
    <location>
        <begin position="12"/>
        <end position="37"/>
    </location>
</feature>
<protein>
    <submittedName>
        <fullName evidence="2">Uncharacterized protein</fullName>
    </submittedName>
</protein>
<sequence>MIALKFAAKWLLFFALSVKIVSAVLLLPVYVLANAFALSGVTAWILTVLILMLSINWAWTLFSHIYWPRRTPTET</sequence>
<dbReference type="EMBL" id="JACHBK010000007">
    <property type="protein sequence ID" value="MBB5536653.1"/>
    <property type="molecule type" value="Genomic_DNA"/>
</dbReference>
<keyword evidence="1" id="KW-0472">Membrane</keyword>
<evidence type="ECO:0000256" key="1">
    <source>
        <dbReference type="SAM" id="Phobius"/>
    </source>
</evidence>
<dbReference type="Proteomes" id="UP000585507">
    <property type="component" value="Unassembled WGS sequence"/>
</dbReference>
<keyword evidence="1" id="KW-1133">Transmembrane helix</keyword>
<evidence type="ECO:0000313" key="3">
    <source>
        <dbReference type="Proteomes" id="UP000585507"/>
    </source>
</evidence>
<comment type="caution">
    <text evidence="2">The sequence shown here is derived from an EMBL/GenBank/DDBJ whole genome shotgun (WGS) entry which is preliminary data.</text>
</comment>
<feature type="transmembrane region" description="Helical" evidence="1">
    <location>
        <begin position="43"/>
        <end position="62"/>
    </location>
</feature>
<name>A0A7W8UC87_9HYPH</name>
<reference evidence="2 3" key="1">
    <citation type="submission" date="2020-08" db="EMBL/GenBank/DDBJ databases">
        <title>Genomic Encyclopedia of Type Strains, Phase IV (KMG-V): Genome sequencing to study the core and pangenomes of soil and plant-associated prokaryotes.</title>
        <authorList>
            <person name="Whitman W."/>
        </authorList>
    </citation>
    <scope>NUCLEOTIDE SEQUENCE [LARGE SCALE GENOMIC DNA]</scope>
    <source>
        <strain evidence="2 3">SEMIA 4084</strain>
    </source>
</reference>
<gene>
    <name evidence="2" type="ORF">GGD55_003364</name>
</gene>
<proteinExistence type="predicted"/>
<keyword evidence="3" id="KW-1185">Reference proteome</keyword>
<dbReference type="AlphaFoldDB" id="A0A7W8UC87"/>
<evidence type="ECO:0000313" key="2">
    <source>
        <dbReference type="EMBL" id="MBB5536653.1"/>
    </source>
</evidence>